<dbReference type="EMBL" id="QSCI01000024">
    <property type="protein sequence ID" value="RGX95618.1"/>
    <property type="molecule type" value="Genomic_DNA"/>
</dbReference>
<dbReference type="EMBL" id="JAHOEP010000029">
    <property type="protein sequence ID" value="MBV3408843.1"/>
    <property type="molecule type" value="Genomic_DNA"/>
</dbReference>
<evidence type="ECO:0000313" key="28">
    <source>
        <dbReference type="Proteomes" id="UP000286501"/>
    </source>
</evidence>
<dbReference type="InterPro" id="IPR013430">
    <property type="entry name" value="Toxin_antidote_HigA"/>
</dbReference>
<dbReference type="Proteomes" id="UP001196765">
    <property type="component" value="Unassembled WGS sequence"/>
</dbReference>
<feature type="compositionally biased region" description="Basic and acidic residues" evidence="2">
    <location>
        <begin position="1"/>
        <end position="13"/>
    </location>
</feature>
<dbReference type="EMBL" id="QSFW01000042">
    <property type="protein sequence ID" value="RHA82530.1"/>
    <property type="molecule type" value="Genomic_DNA"/>
</dbReference>
<dbReference type="Proteomes" id="UP000261245">
    <property type="component" value="Unassembled WGS sequence"/>
</dbReference>
<dbReference type="Proteomes" id="UP000286077">
    <property type="component" value="Unassembled WGS sequence"/>
</dbReference>
<name>A0A3E5DU66_9BACT</name>
<evidence type="ECO:0000256" key="2">
    <source>
        <dbReference type="SAM" id="MobiDB-lite"/>
    </source>
</evidence>
<evidence type="ECO:0000313" key="17">
    <source>
        <dbReference type="EMBL" id="RHG69280.1"/>
    </source>
</evidence>
<evidence type="ECO:0000313" key="25">
    <source>
        <dbReference type="Proteomes" id="UP000285604"/>
    </source>
</evidence>
<organism evidence="8 31">
    <name type="scientific">Segatella copri</name>
    <dbReference type="NCBI Taxonomy" id="165179"/>
    <lineage>
        <taxon>Bacteria</taxon>
        <taxon>Pseudomonadati</taxon>
        <taxon>Bacteroidota</taxon>
        <taxon>Bacteroidia</taxon>
        <taxon>Bacteroidales</taxon>
        <taxon>Prevotellaceae</taxon>
        <taxon>Segatella</taxon>
    </lineage>
</organism>
<dbReference type="EMBL" id="QRNB01000108">
    <property type="protein sequence ID" value="RHK07796.1"/>
    <property type="molecule type" value="Genomic_DNA"/>
</dbReference>
<feature type="domain" description="HTH cro/C1-type" evidence="3">
    <location>
        <begin position="28"/>
        <end position="82"/>
    </location>
</feature>
<dbReference type="SMART" id="SM00530">
    <property type="entry name" value="HTH_XRE"/>
    <property type="match status" value="1"/>
</dbReference>
<evidence type="ECO:0000313" key="31">
    <source>
        <dbReference type="Proteomes" id="UP001209168"/>
    </source>
</evidence>
<evidence type="ECO:0000313" key="29">
    <source>
        <dbReference type="Proteomes" id="UP000420707"/>
    </source>
</evidence>
<dbReference type="Proteomes" id="UP000284990">
    <property type="component" value="Unassembled WGS sequence"/>
</dbReference>
<evidence type="ECO:0000313" key="15">
    <source>
        <dbReference type="EMBL" id="RGX95618.1"/>
    </source>
</evidence>
<dbReference type="EMBL" id="JANDXR010000001">
    <property type="protein sequence ID" value="MCP9500317.1"/>
    <property type="molecule type" value="Genomic_DNA"/>
</dbReference>
<dbReference type="EMBL" id="JAHOEI010000037">
    <property type="protein sequence ID" value="MBV3388076.1"/>
    <property type="molecule type" value="Genomic_DNA"/>
</dbReference>
<dbReference type="AlphaFoldDB" id="A0A3E5DU66"/>
<evidence type="ECO:0000313" key="7">
    <source>
        <dbReference type="EMBL" id="MCP9599271.1"/>
    </source>
</evidence>
<evidence type="ECO:0000313" key="12">
    <source>
        <dbReference type="EMBL" id="RGS14426.1"/>
    </source>
</evidence>
<dbReference type="EMBL" id="JAPDVH010000001">
    <property type="protein sequence ID" value="MCW4155290.1"/>
    <property type="molecule type" value="Genomic_DNA"/>
</dbReference>
<dbReference type="PANTHER" id="PTHR36924">
    <property type="entry name" value="ANTITOXIN HIGA-1"/>
    <property type="match status" value="1"/>
</dbReference>
<evidence type="ECO:0000313" key="21">
    <source>
        <dbReference type="Proteomes" id="UP000283672"/>
    </source>
</evidence>
<keyword evidence="1" id="KW-0238">DNA-binding</keyword>
<evidence type="ECO:0000313" key="26">
    <source>
        <dbReference type="Proteomes" id="UP000286077"/>
    </source>
</evidence>
<dbReference type="Proteomes" id="UP000423156">
    <property type="component" value="Unassembled WGS sequence"/>
</dbReference>
<dbReference type="Proteomes" id="UP000286501">
    <property type="component" value="Unassembled WGS sequence"/>
</dbReference>
<evidence type="ECO:0000313" key="20">
    <source>
        <dbReference type="Proteomes" id="UP000261245"/>
    </source>
</evidence>
<dbReference type="Proteomes" id="UP001209168">
    <property type="component" value="Unassembled WGS sequence"/>
</dbReference>
<reference evidence="4" key="3">
    <citation type="submission" date="2021-06" db="EMBL/GenBank/DDBJ databases">
        <title>Collection of gut derived symbiotic bacterial strains cultured from healthy donors.</title>
        <authorList>
            <person name="Lin H."/>
            <person name="Littmann E."/>
            <person name="Pamer E.G."/>
        </authorList>
    </citation>
    <scope>NUCLEOTIDE SEQUENCE</scope>
    <source>
        <strain evidence="5">MSK.21.60</strain>
        <strain evidence="4">MSK.21.74</strain>
    </source>
</reference>
<dbReference type="EMBL" id="QSUC01000014">
    <property type="protein sequence ID" value="RGN09983.1"/>
    <property type="molecule type" value="Genomic_DNA"/>
</dbReference>
<evidence type="ECO:0000313" key="9">
    <source>
        <dbReference type="EMBL" id="MQN31731.1"/>
    </source>
</evidence>
<evidence type="ECO:0000313" key="11">
    <source>
        <dbReference type="EMBL" id="RGN09983.1"/>
    </source>
</evidence>
<proteinExistence type="predicted"/>
<dbReference type="EMBL" id="VZCR01000047">
    <property type="protein sequence ID" value="MQN31731.1"/>
    <property type="molecule type" value="Genomic_DNA"/>
</dbReference>
<evidence type="ECO:0000313" key="23">
    <source>
        <dbReference type="Proteomes" id="UP000283872"/>
    </source>
</evidence>
<evidence type="ECO:0000313" key="6">
    <source>
        <dbReference type="EMBL" id="MCP9500317.1"/>
    </source>
</evidence>
<reference evidence="9" key="6">
    <citation type="submission" date="2023-08" db="EMBL/GenBank/DDBJ databases">
        <title>Distinct polysaccharide growth profiles of human intestinal Prevotella copri isolates.</title>
        <authorList>
            <person name="Fehlner-Peach H."/>
            <person name="Magnabosco C."/>
            <person name="Raghavan V."/>
            <person name="Scher J.U."/>
            <person name="Tett A."/>
            <person name="Cox L.M."/>
            <person name="Gottsegen C."/>
            <person name="Watters A."/>
            <person name="Wiltshire- Gordon J.D."/>
            <person name="Segata N."/>
            <person name="Bonneau R."/>
            <person name="Littman D.R."/>
        </authorList>
    </citation>
    <scope>NUCLEOTIDE SEQUENCE</scope>
    <source>
        <strain evidence="9">IAP146</strain>
    </source>
</reference>
<reference evidence="29 30" key="2">
    <citation type="submission" date="2019-09" db="EMBL/GenBank/DDBJ databases">
        <title>Distinct polysaccharide growth profiles of human intestinal Prevotella copri isolates.</title>
        <authorList>
            <person name="Fehlner-Peach H."/>
            <person name="Magnabosco C."/>
            <person name="Raghavan V."/>
            <person name="Scher J.U."/>
            <person name="Tett A."/>
            <person name="Cox L.M."/>
            <person name="Gottsegen C."/>
            <person name="Watters A."/>
            <person name="Wiltshire- Gordon J.D."/>
            <person name="Segata N."/>
            <person name="Bonneau R."/>
            <person name="Littman D.R."/>
        </authorList>
    </citation>
    <scope>NUCLEOTIDE SEQUENCE [LARGE SCALE GENOMIC DNA]</scope>
    <source>
        <strain evidence="10 30">BU41712</strain>
        <strain evidence="29">iAP146</strain>
    </source>
</reference>
<evidence type="ECO:0000313" key="24">
    <source>
        <dbReference type="Proteomes" id="UP000284990"/>
    </source>
</evidence>
<feature type="region of interest" description="Disordered" evidence="2">
    <location>
        <begin position="1"/>
        <end position="25"/>
    </location>
</feature>
<dbReference type="GO" id="GO:0003677">
    <property type="term" value="F:DNA binding"/>
    <property type="evidence" value="ECO:0007669"/>
    <property type="project" value="UniProtKB-KW"/>
</dbReference>
<dbReference type="Proteomes" id="UP000286211">
    <property type="component" value="Unassembled WGS sequence"/>
</dbReference>
<dbReference type="InterPro" id="IPR010982">
    <property type="entry name" value="Lambda_DNA-bd_dom_sf"/>
</dbReference>
<evidence type="ECO:0000313" key="27">
    <source>
        <dbReference type="Proteomes" id="UP000286211"/>
    </source>
</evidence>
<dbReference type="EMBL" id="QRVA01000026">
    <property type="protein sequence ID" value="RGS14426.1"/>
    <property type="molecule type" value="Genomic_DNA"/>
</dbReference>
<dbReference type="NCBIfam" id="TIGR02607">
    <property type="entry name" value="antidote_HigA"/>
    <property type="match status" value="1"/>
</dbReference>
<evidence type="ECO:0000313" key="18">
    <source>
        <dbReference type="EMBL" id="RHK07796.1"/>
    </source>
</evidence>
<dbReference type="EMBL" id="JANDWN010000008">
    <property type="protein sequence ID" value="MCP9599271.1"/>
    <property type="molecule type" value="Genomic_DNA"/>
</dbReference>
<dbReference type="EMBL" id="QSAQ01000001">
    <property type="protein sequence ID" value="RGW71111.1"/>
    <property type="molecule type" value="Genomic_DNA"/>
</dbReference>
<evidence type="ECO:0000313" key="4">
    <source>
        <dbReference type="EMBL" id="MBV3388076.1"/>
    </source>
</evidence>
<evidence type="ECO:0000313" key="19">
    <source>
        <dbReference type="EMBL" id="RHL35562.1"/>
    </source>
</evidence>
<evidence type="ECO:0000256" key="1">
    <source>
        <dbReference type="ARBA" id="ARBA00023125"/>
    </source>
</evidence>
<reference evidence="20 21" key="1">
    <citation type="submission" date="2018-08" db="EMBL/GenBank/DDBJ databases">
        <title>A genome reference for cultivated species of the human gut microbiota.</title>
        <authorList>
            <person name="Zou Y."/>
            <person name="Xue W."/>
            <person name="Luo G."/>
        </authorList>
    </citation>
    <scope>NUCLEOTIDE SEQUENCE [LARGE SCALE GENOMIC DNA]</scope>
    <source>
        <strain evidence="14 26">AF11-14</strain>
        <strain evidence="13 22">AF12-50</strain>
        <strain evidence="12 23">AF24-12</strain>
        <strain evidence="19 21">AF38-11</strain>
        <strain evidence="18 27">AF46-2NS</strain>
        <strain evidence="17 28">AM22-1</strain>
        <strain evidence="16 24">AM42-23AC</strain>
        <strain evidence="15 25">OF03-3</strain>
        <strain evidence="11 20">OM06-11</strain>
    </source>
</reference>
<dbReference type="Proteomes" id="UP000283785">
    <property type="component" value="Unassembled WGS sequence"/>
</dbReference>
<reference evidence="6" key="4">
    <citation type="submission" date="2022-07" db="EMBL/GenBank/DDBJ databases">
        <title>Prevotella copri.</title>
        <authorList>
            <person name="Yang C."/>
        </authorList>
    </citation>
    <scope>NUCLEOTIDE SEQUENCE</scope>
    <source>
        <strain evidence="7">HF1476</strain>
        <strain evidence="6">HF88</strain>
    </source>
</reference>
<evidence type="ECO:0000313" key="8">
    <source>
        <dbReference type="EMBL" id="MCW4155290.1"/>
    </source>
</evidence>
<dbReference type="EMBL" id="QROP01000033">
    <property type="protein sequence ID" value="RHL35562.1"/>
    <property type="molecule type" value="Genomic_DNA"/>
</dbReference>
<dbReference type="Proteomes" id="UP000283872">
    <property type="component" value="Unassembled WGS sequence"/>
</dbReference>
<dbReference type="Proteomes" id="UP001206014">
    <property type="component" value="Unassembled WGS sequence"/>
</dbReference>
<evidence type="ECO:0000313" key="30">
    <source>
        <dbReference type="Proteomes" id="UP000423156"/>
    </source>
</evidence>
<dbReference type="Proteomes" id="UP001196316">
    <property type="component" value="Unassembled WGS sequence"/>
</dbReference>
<reference evidence="8" key="5">
    <citation type="submission" date="2022-11" db="EMBL/GenBank/DDBJ databases">
        <title>Genomic repertoires linked with pathogenic potency of arthritogenic Prevotella copri isolated from the gut of rheumatoid arthritis patients.</title>
        <authorList>
            <person name="Nii T."/>
            <person name="Maeda Y."/>
            <person name="Motooka D."/>
            <person name="Naito M."/>
            <person name="Matsumoto Y."/>
            <person name="Ogawa T."/>
            <person name="Oguro-Igashira E."/>
            <person name="Kishikawa T."/>
            <person name="Yamashita M."/>
            <person name="Koizumi S."/>
            <person name="Kurakawa T."/>
            <person name="Okumura R."/>
            <person name="Kayama H."/>
            <person name="Murakami M."/>
            <person name="Sakaguchi T."/>
            <person name="Das B."/>
            <person name="Nakamura S."/>
            <person name="Okada Y."/>
            <person name="Kumanogoh A."/>
            <person name="Takeda K."/>
        </authorList>
    </citation>
    <scope>NUCLEOTIDE SEQUENCE</scope>
    <source>
        <strain evidence="8">H012_8</strain>
    </source>
</reference>
<evidence type="ECO:0000313" key="10">
    <source>
        <dbReference type="EMBL" id="MQN78162.1"/>
    </source>
</evidence>
<evidence type="ECO:0000313" key="13">
    <source>
        <dbReference type="EMBL" id="RGW44100.1"/>
    </source>
</evidence>
<protein>
    <submittedName>
        <fullName evidence="11">Addiction module antidote protein, HigA family</fullName>
    </submittedName>
    <submittedName>
        <fullName evidence="4">HigA family addiction module antidote protein</fullName>
    </submittedName>
    <submittedName>
        <fullName evidence="8">HigA family addiction module antitoxin</fullName>
    </submittedName>
</protein>
<evidence type="ECO:0000313" key="22">
    <source>
        <dbReference type="Proteomes" id="UP000283785"/>
    </source>
</evidence>
<comment type="caution">
    <text evidence="8">The sequence shown here is derived from an EMBL/GenBank/DDBJ whole genome shotgun (WGS) entry which is preliminary data.</text>
</comment>
<dbReference type="Pfam" id="PF01381">
    <property type="entry name" value="HTH_3"/>
    <property type="match status" value="1"/>
</dbReference>
<dbReference type="Gene3D" id="1.10.260.40">
    <property type="entry name" value="lambda repressor-like DNA-binding domains"/>
    <property type="match status" value="1"/>
</dbReference>
<dbReference type="Proteomes" id="UP000283672">
    <property type="component" value="Unassembled WGS sequence"/>
</dbReference>
<dbReference type="EMBL" id="VZBZ01000133">
    <property type="protein sequence ID" value="MQN78162.1"/>
    <property type="molecule type" value="Genomic_DNA"/>
</dbReference>
<dbReference type="EMBL" id="QRIN01000002">
    <property type="protein sequence ID" value="RHG69280.1"/>
    <property type="molecule type" value="Genomic_DNA"/>
</dbReference>
<dbReference type="RefSeq" id="WP_117587730.1">
    <property type="nucleotide sequence ID" value="NZ_CATKVU010000006.1"/>
</dbReference>
<sequence length="114" mass="12818">MSNDNKTTKEMRANEMTPAFPTHPGDVLKDEIEYRGISQRQLAEEMGIAYSALNEILNARRPVTEKTALLFEAALGVNAEPLLKMQMRYNLQSTKSDSTFMTRLAKVRRVAAAL</sequence>
<evidence type="ECO:0000259" key="3">
    <source>
        <dbReference type="PROSITE" id="PS50943"/>
    </source>
</evidence>
<gene>
    <name evidence="11" type="primary">higA</name>
    <name evidence="19" type="ORF">DW026_11425</name>
    <name evidence="18" type="ORF">DW079_13605</name>
    <name evidence="17" type="ORF">DW250_00505</name>
    <name evidence="16" type="ORF">DW916_14790</name>
    <name evidence="14" type="ORF">DWV60_00960</name>
    <name evidence="13" type="ORF">DWV76_03905</name>
    <name evidence="12" type="ORF">DWY11_10545</name>
    <name evidence="15" type="ORF">DXA63_07155</name>
    <name evidence="11" type="ORF">DXB80_06990</name>
    <name evidence="10" type="ORF">F7D71_09910</name>
    <name evidence="9" type="ORF">F7D90_07160</name>
    <name evidence="5" type="ORF">KSW80_10605</name>
    <name evidence="4" type="ORF">KSW82_10025</name>
    <name evidence="7" type="ORF">NNC55_04780</name>
    <name evidence="6" type="ORF">NND11_01910</name>
    <name evidence="8" type="ORF">ONT23_07010</name>
</gene>
<dbReference type="SUPFAM" id="SSF47413">
    <property type="entry name" value="lambda repressor-like DNA-binding domains"/>
    <property type="match status" value="1"/>
</dbReference>
<dbReference type="CDD" id="cd00093">
    <property type="entry name" value="HTH_XRE"/>
    <property type="match status" value="1"/>
</dbReference>
<dbReference type="PANTHER" id="PTHR36924:SF1">
    <property type="entry name" value="ANTITOXIN HIGA-1"/>
    <property type="match status" value="1"/>
</dbReference>
<accession>A0A3E5DU66</accession>
<evidence type="ECO:0000313" key="14">
    <source>
        <dbReference type="EMBL" id="RGW71111.1"/>
    </source>
</evidence>
<dbReference type="Proteomes" id="UP000285604">
    <property type="component" value="Unassembled WGS sequence"/>
</dbReference>
<dbReference type="EMBL" id="QSAG01000004">
    <property type="protein sequence ID" value="RGW44100.1"/>
    <property type="molecule type" value="Genomic_DNA"/>
</dbReference>
<dbReference type="Proteomes" id="UP001204486">
    <property type="component" value="Unassembled WGS sequence"/>
</dbReference>
<dbReference type="Proteomes" id="UP000420707">
    <property type="component" value="Unassembled WGS sequence"/>
</dbReference>
<dbReference type="InterPro" id="IPR001387">
    <property type="entry name" value="Cro/C1-type_HTH"/>
</dbReference>
<dbReference type="PROSITE" id="PS50943">
    <property type="entry name" value="HTH_CROC1"/>
    <property type="match status" value="1"/>
</dbReference>
<evidence type="ECO:0000313" key="5">
    <source>
        <dbReference type="EMBL" id="MBV3408843.1"/>
    </source>
</evidence>
<evidence type="ECO:0000313" key="16">
    <source>
        <dbReference type="EMBL" id="RHA82530.1"/>
    </source>
</evidence>